<dbReference type="EMBL" id="RCUV01000008">
    <property type="protein sequence ID" value="RLP71450.1"/>
    <property type="molecule type" value="Genomic_DNA"/>
</dbReference>
<organism evidence="3 4">
    <name type="scientific">Mycetocola manganoxydans</name>
    <dbReference type="NCBI Taxonomy" id="699879"/>
    <lineage>
        <taxon>Bacteria</taxon>
        <taxon>Bacillati</taxon>
        <taxon>Actinomycetota</taxon>
        <taxon>Actinomycetes</taxon>
        <taxon>Micrococcales</taxon>
        <taxon>Microbacteriaceae</taxon>
        <taxon>Mycetocola</taxon>
    </lineage>
</organism>
<protein>
    <submittedName>
        <fullName evidence="3">Uncharacterized protein</fullName>
    </submittedName>
</protein>
<keyword evidence="4" id="KW-1185">Reference proteome</keyword>
<evidence type="ECO:0000313" key="4">
    <source>
        <dbReference type="Proteomes" id="UP000270299"/>
    </source>
</evidence>
<feature type="compositionally biased region" description="Basic and acidic residues" evidence="1">
    <location>
        <begin position="39"/>
        <end position="54"/>
    </location>
</feature>
<dbReference type="RefSeq" id="WP_121672966.1">
    <property type="nucleotide sequence ID" value="NZ_BMXM01000004.1"/>
</dbReference>
<keyword evidence="2" id="KW-0812">Transmembrane</keyword>
<name>A0A3L6ZUC1_9MICO</name>
<reference evidence="3 4" key="1">
    <citation type="submission" date="2018-10" db="EMBL/GenBank/DDBJ databases">
        <authorList>
            <person name="Li J."/>
        </authorList>
    </citation>
    <scope>NUCLEOTIDE SEQUENCE [LARGE SCALE GENOMIC DNA]</scope>
    <source>
        <strain evidence="3 4">CCTCC AB209002</strain>
    </source>
</reference>
<dbReference type="AlphaFoldDB" id="A0A3L6ZUC1"/>
<evidence type="ECO:0000313" key="3">
    <source>
        <dbReference type="EMBL" id="RLP71450.1"/>
    </source>
</evidence>
<feature type="region of interest" description="Disordered" evidence="1">
    <location>
        <begin position="38"/>
        <end position="59"/>
    </location>
</feature>
<dbReference type="Proteomes" id="UP000270299">
    <property type="component" value="Unassembled WGS sequence"/>
</dbReference>
<keyword evidence="2" id="KW-0472">Membrane</keyword>
<comment type="caution">
    <text evidence="3">The sequence shown here is derived from an EMBL/GenBank/DDBJ whole genome shotgun (WGS) entry which is preliminary data.</text>
</comment>
<proteinExistence type="predicted"/>
<gene>
    <name evidence="3" type="ORF">D9V29_08915</name>
</gene>
<sequence>MDVVLLVIAGLTGVAVVVALAVLIRREVRFRRLSSWSDPARHDPRAVDAAKTDAESSGYSAQIMRGTGGIP</sequence>
<accession>A0A3L6ZUC1</accession>
<evidence type="ECO:0000256" key="1">
    <source>
        <dbReference type="SAM" id="MobiDB-lite"/>
    </source>
</evidence>
<evidence type="ECO:0000256" key="2">
    <source>
        <dbReference type="SAM" id="Phobius"/>
    </source>
</evidence>
<keyword evidence="2" id="KW-1133">Transmembrane helix</keyword>
<feature type="transmembrane region" description="Helical" evidence="2">
    <location>
        <begin position="6"/>
        <end position="24"/>
    </location>
</feature>